<evidence type="ECO:0008006" key="3">
    <source>
        <dbReference type="Google" id="ProtNLM"/>
    </source>
</evidence>
<dbReference type="Proteomes" id="UP000229449">
    <property type="component" value="Unassembled WGS sequence"/>
</dbReference>
<proteinExistence type="predicted"/>
<protein>
    <recommendedName>
        <fullName evidence="3">CBM-cenC domain-containing protein</fullName>
    </recommendedName>
</protein>
<reference evidence="2" key="1">
    <citation type="submission" date="2017-09" db="EMBL/GenBank/DDBJ databases">
        <title>Depth-based differentiation of microbial function through sediment-hosted aquifers and enrichment of novel symbionts in the deep terrestrial subsurface.</title>
        <authorList>
            <person name="Probst A.J."/>
            <person name="Ladd B."/>
            <person name="Jarett J.K."/>
            <person name="Geller-Mcgrath D.E."/>
            <person name="Sieber C.M.K."/>
            <person name="Emerson J.B."/>
            <person name="Anantharaman K."/>
            <person name="Thomas B.C."/>
            <person name="Malmstrom R."/>
            <person name="Stieglmeier M."/>
            <person name="Klingl A."/>
            <person name="Woyke T."/>
            <person name="Ryan C.M."/>
            <person name="Banfield J.F."/>
        </authorList>
    </citation>
    <scope>NUCLEOTIDE SEQUENCE [LARGE SCALE GENOMIC DNA]</scope>
</reference>
<dbReference type="EMBL" id="PFMA01000006">
    <property type="protein sequence ID" value="PIY93693.1"/>
    <property type="molecule type" value="Genomic_DNA"/>
</dbReference>
<feature type="non-terminal residue" evidence="1">
    <location>
        <position position="649"/>
    </location>
</feature>
<gene>
    <name evidence="1" type="ORF">COY69_00285</name>
</gene>
<feature type="non-terminal residue" evidence="1">
    <location>
        <position position="1"/>
    </location>
</feature>
<evidence type="ECO:0000313" key="1">
    <source>
        <dbReference type="EMBL" id="PIY93693.1"/>
    </source>
</evidence>
<evidence type="ECO:0000313" key="2">
    <source>
        <dbReference type="Proteomes" id="UP000229449"/>
    </source>
</evidence>
<dbReference type="AlphaFoldDB" id="A0A2M7RAA4"/>
<name>A0A2M7RAA4_9BACT</name>
<dbReference type="Gene3D" id="2.60.120.260">
    <property type="entry name" value="Galactose-binding domain-like"/>
    <property type="match status" value="1"/>
</dbReference>
<sequence length="649" mass="71368">NNNSAQRASECVDFPTCLTYSDNGQCQGFGYCKQEENVWDFPGGKCPAQYNTCKTYTSSNGAIASYLSRTLDYGTCNIESVGCSAYSADQDLDQDFNGQWKNDSNVDLVAQASGREQVLYFNNKIGNYSCPDSENGCSLFVYPATNQDVYMKKAPDYLGCYDTNLSTANVVDWPNTVADLTTLKDRSSQCADFAPVCIPEEVGCDEYTPKDGGTTLTGVVGNNYCPSQCVGYETFKQQSTNFEQAQFPLYFIPKDGQSCAVQYAGCDEFTNLDNVSGEQLEYYTDLKYCQKPDGDNAKVYYAWEGSDSAGYILKKYNLWQVDISESGYIDRLVLSEDAKNDLKIIGSPRYFDDSSVTLADNYYYCNATKYSNLIHNPFDVNNIASSDCREFHDTAGNIFYRLLGSTVSVSAQCQSLRKTEANFYKDVDVADSNSCTNKKGKWENNSCMRCVGGGEYTNDGNGTAYCKYWSIPSEAQSCPAVVNGCRIYIGNNGNNLHEVYSTSFEPGRNEPDALLQARQGWGTGVSDTTISVEPEATQIGLYSLKVNSNTALDLSGDDLSNGNWYQLSFWAHGDNSKVDIHFGKDANNFGSFTTDPLTGTNIPVVVGNEWQEYTLGPVMFSGDVDAGGVVDSGVSTWKAEFTGIQNQPV</sequence>
<organism evidence="1 2">
    <name type="scientific">Candidatus Magasanikbacteria bacterium CG_4_10_14_0_8_um_filter_32_14</name>
    <dbReference type="NCBI Taxonomy" id="1974640"/>
    <lineage>
        <taxon>Bacteria</taxon>
        <taxon>Candidatus Magasanikiibacteriota</taxon>
    </lineage>
</organism>
<accession>A0A2M7RAA4</accession>
<comment type="caution">
    <text evidence="1">The sequence shown here is derived from an EMBL/GenBank/DDBJ whole genome shotgun (WGS) entry which is preliminary data.</text>
</comment>